<dbReference type="GO" id="GO:0003677">
    <property type="term" value="F:DNA binding"/>
    <property type="evidence" value="ECO:0007669"/>
    <property type="project" value="UniProtKB-KW"/>
</dbReference>
<dbReference type="SMART" id="SM00895">
    <property type="entry name" value="FCD"/>
    <property type="match status" value="1"/>
</dbReference>
<keyword evidence="2" id="KW-0238">DNA-binding</keyword>
<evidence type="ECO:0000256" key="2">
    <source>
        <dbReference type="ARBA" id="ARBA00023125"/>
    </source>
</evidence>
<dbReference type="InterPro" id="IPR008920">
    <property type="entry name" value="TF_FadR/GntR_C"/>
</dbReference>
<proteinExistence type="predicted"/>
<dbReference type="SUPFAM" id="SSF46785">
    <property type="entry name" value="Winged helix' DNA-binding domain"/>
    <property type="match status" value="1"/>
</dbReference>
<comment type="caution">
    <text evidence="4">The sequence shown here is derived from an EMBL/GenBank/DDBJ whole genome shotgun (WGS) entry which is preliminary data.</text>
</comment>
<dbReference type="PROSITE" id="PS50949">
    <property type="entry name" value="HTH_GNTR"/>
    <property type="match status" value="1"/>
</dbReference>
<dbReference type="Proteomes" id="UP000192801">
    <property type="component" value="Unassembled WGS sequence"/>
</dbReference>
<evidence type="ECO:0000313" key="5">
    <source>
        <dbReference type="Proteomes" id="UP000192801"/>
    </source>
</evidence>
<dbReference type="InterPro" id="IPR000524">
    <property type="entry name" value="Tscrpt_reg_HTH_GntR"/>
</dbReference>
<keyword evidence="3" id="KW-0804">Transcription</keyword>
<dbReference type="STRING" id="444597.BST26_08995"/>
<dbReference type="InterPro" id="IPR011711">
    <property type="entry name" value="GntR_C"/>
</dbReference>
<accession>A0A1X0DFN7</accession>
<dbReference type="OrthoDB" id="3864082at2"/>
<dbReference type="SMART" id="SM00345">
    <property type="entry name" value="HTH_GNTR"/>
    <property type="match status" value="1"/>
</dbReference>
<dbReference type="SUPFAM" id="SSF48008">
    <property type="entry name" value="GntR ligand-binding domain-like"/>
    <property type="match status" value="1"/>
</dbReference>
<dbReference type="RefSeq" id="WP_083030423.1">
    <property type="nucleotide sequence ID" value="NZ_AP022618.1"/>
</dbReference>
<dbReference type="Pfam" id="PF07729">
    <property type="entry name" value="FCD"/>
    <property type="match status" value="1"/>
</dbReference>
<name>A0A1X0DFN7_9MYCO</name>
<organism evidence="4 5">
    <name type="scientific">Mycolicibacterium insubricum</name>
    <dbReference type="NCBI Taxonomy" id="444597"/>
    <lineage>
        <taxon>Bacteria</taxon>
        <taxon>Bacillati</taxon>
        <taxon>Actinomycetota</taxon>
        <taxon>Actinomycetes</taxon>
        <taxon>Mycobacteriales</taxon>
        <taxon>Mycobacteriaceae</taxon>
        <taxon>Mycolicibacterium</taxon>
    </lineage>
</organism>
<dbReference type="GO" id="GO:0003700">
    <property type="term" value="F:DNA-binding transcription factor activity"/>
    <property type="evidence" value="ECO:0007669"/>
    <property type="project" value="InterPro"/>
</dbReference>
<evidence type="ECO:0000256" key="3">
    <source>
        <dbReference type="ARBA" id="ARBA00023163"/>
    </source>
</evidence>
<sequence length="225" mass="25155">MSTAEFGPRPQMAADVARLIRRRIFTGGYPAGSYIRLDQLAAELGISVTPVREALFRLAAEGLLTQRPHRGFQVLPVTGRDIADVADVQAYIGGELASRAAELMTDDEIDRLSKVQDRLEQSYLADDPDRAVALNHEFHRDINRAAKSPKLAQLMSQTTRYALESVYPTVGGWPEQSNHDHRRVLAALRARDPEAARVAMREHLCAAAEPLIEHLRRIRVLDDEE</sequence>
<dbReference type="PANTHER" id="PTHR43537:SF24">
    <property type="entry name" value="GLUCONATE OPERON TRANSCRIPTIONAL REPRESSOR"/>
    <property type="match status" value="1"/>
</dbReference>
<gene>
    <name evidence="4" type="ORF">BST26_08995</name>
</gene>
<dbReference type="Pfam" id="PF00392">
    <property type="entry name" value="GntR"/>
    <property type="match status" value="1"/>
</dbReference>
<dbReference type="AlphaFoldDB" id="A0A1X0DFN7"/>
<reference evidence="4 5" key="1">
    <citation type="submission" date="2016-12" db="EMBL/GenBank/DDBJ databases">
        <title>The new phylogeny of genus Mycobacterium.</title>
        <authorList>
            <person name="Tortoli E."/>
            <person name="Trovato A."/>
            <person name="Cirillo D.M."/>
        </authorList>
    </citation>
    <scope>NUCLEOTIDE SEQUENCE [LARGE SCALE GENOMIC DNA]</scope>
    <source>
        <strain evidence="4 5">DSM 45130</strain>
    </source>
</reference>
<keyword evidence="5" id="KW-1185">Reference proteome</keyword>
<dbReference type="InterPro" id="IPR036390">
    <property type="entry name" value="WH_DNA-bd_sf"/>
</dbReference>
<dbReference type="Gene3D" id="1.10.10.10">
    <property type="entry name" value="Winged helix-like DNA-binding domain superfamily/Winged helix DNA-binding domain"/>
    <property type="match status" value="1"/>
</dbReference>
<keyword evidence="1" id="KW-0805">Transcription regulation</keyword>
<dbReference type="PANTHER" id="PTHR43537">
    <property type="entry name" value="TRANSCRIPTIONAL REGULATOR, GNTR FAMILY"/>
    <property type="match status" value="1"/>
</dbReference>
<dbReference type="InterPro" id="IPR036388">
    <property type="entry name" value="WH-like_DNA-bd_sf"/>
</dbReference>
<evidence type="ECO:0000313" key="4">
    <source>
        <dbReference type="EMBL" id="ORA71214.1"/>
    </source>
</evidence>
<dbReference type="EMBL" id="MVHS01000015">
    <property type="protein sequence ID" value="ORA71214.1"/>
    <property type="molecule type" value="Genomic_DNA"/>
</dbReference>
<dbReference type="Gene3D" id="1.20.120.530">
    <property type="entry name" value="GntR ligand-binding domain-like"/>
    <property type="match status" value="1"/>
</dbReference>
<evidence type="ECO:0000256" key="1">
    <source>
        <dbReference type="ARBA" id="ARBA00023015"/>
    </source>
</evidence>
<dbReference type="CDD" id="cd07377">
    <property type="entry name" value="WHTH_GntR"/>
    <property type="match status" value="1"/>
</dbReference>
<protein>
    <submittedName>
        <fullName evidence="4">GntR family transcriptional regulator</fullName>
    </submittedName>
</protein>